<evidence type="ECO:0000256" key="7">
    <source>
        <dbReference type="ARBA" id="ARBA00022741"/>
    </source>
</evidence>
<evidence type="ECO:0000256" key="17">
    <source>
        <dbReference type="ARBA" id="ARBA00047424"/>
    </source>
</evidence>
<evidence type="ECO:0000256" key="1">
    <source>
        <dbReference type="ARBA" id="ARBA00004127"/>
    </source>
</evidence>
<dbReference type="InterPro" id="IPR023299">
    <property type="entry name" value="ATPase_P-typ_cyto_dom_N"/>
</dbReference>
<evidence type="ECO:0000256" key="6">
    <source>
        <dbReference type="ARBA" id="ARBA00022737"/>
    </source>
</evidence>
<dbReference type="PROSITE" id="PS01229">
    <property type="entry name" value="COF_2"/>
    <property type="match status" value="1"/>
</dbReference>
<feature type="transmembrane region" description="Helical" evidence="18">
    <location>
        <begin position="229"/>
        <end position="246"/>
    </location>
</feature>
<evidence type="ECO:0000256" key="14">
    <source>
        <dbReference type="ARBA" id="ARBA00023065"/>
    </source>
</evidence>
<dbReference type="SUPFAM" id="SSF81653">
    <property type="entry name" value="Calcium ATPase, transduction domain A"/>
    <property type="match status" value="1"/>
</dbReference>
<keyword evidence="21" id="KW-1185">Reference proteome</keyword>
<dbReference type="EC" id="7.2.2.9" evidence="16"/>
<dbReference type="FunFam" id="2.70.150.10:FF:000002">
    <property type="entry name" value="Copper-transporting ATPase 1, putative"/>
    <property type="match status" value="1"/>
</dbReference>
<evidence type="ECO:0000256" key="16">
    <source>
        <dbReference type="ARBA" id="ARBA00038904"/>
    </source>
</evidence>
<dbReference type="NCBIfam" id="TIGR00003">
    <property type="entry name" value="copper ion binding protein"/>
    <property type="match status" value="2"/>
</dbReference>
<dbReference type="PROSITE" id="PS01047">
    <property type="entry name" value="HMA_1"/>
    <property type="match status" value="2"/>
</dbReference>
<dbReference type="GO" id="GO:0043682">
    <property type="term" value="F:P-type divalent copper transporter activity"/>
    <property type="evidence" value="ECO:0007669"/>
    <property type="project" value="UniProtKB-EC"/>
</dbReference>
<gene>
    <name evidence="20" type="ORF">SAMN05421508_103346</name>
</gene>
<evidence type="ECO:0000256" key="15">
    <source>
        <dbReference type="ARBA" id="ARBA00023136"/>
    </source>
</evidence>
<dbReference type="Pfam" id="PF00702">
    <property type="entry name" value="Hydrolase"/>
    <property type="match status" value="1"/>
</dbReference>
<sequence length="804" mass="82626">MTTTTAAGPGASVALPIRGMTCAACSTRLERVLSKAPGVAEARVSLAAERADVRYDPAATGVAAIAEAVAKAGFAVPAAEVELAISGMTCAACATRIEKVLARVPGVQTAAVNLATERAKITLLEGAASVADLVAAVERAGFTADPTTDSRAAAEESERKREAENRRELWILGASILLTLPLVGGMVAELLGGSMLPGWWQFALATPVQFVIGRRFYAGAWKSLKGGAGNMDVLVAMGTSAAWGLSTWRVAAGDGHHGLYFEAAAVVITLVLMGKVLEGRAKRGAASAIRALMTLRPETARVERAGGIVEIPAERVAHDDVVVVRPGERLPVDGVVIEGRTSVDESLITGESMPVAKEPGDPVTGGAINGEGLIRVRATAVGAESTLSRIIRMVENAQATKAPVQKLVDRISAVFVPVVVVIAIGTFLGWWLIGGSPETAFVAAVSVLVIACPCALGLATPTAIMVATGMAARRGILIKDAEALERAHDVTAVIFDKTGTLTEGRPSLTDVVAAAGATEDEVLRLAAAAQQGSEHPLAKAVLGATGARSMALPAVVDFQGLAGRGLAAMVEGRAILLGSPRLMRERSVETAALEARATALEEQGRTIMWLAEADGRLLGFLAAADTVKESARGAVAALKAAGVTPVMLTGDNPRAAHAVAADLGIERVVAEVLPEDKAAEVARLQAEGHTVAMVGDGVNDAPALAAADVGIAMGTGTDVAMHTAGITLMRGDPGLLPDALGLSRRGYAKIRQNLFWAFAYNVVALPMAALGMLSPVIAGAAMAFSSVSVVSNSLLLRRWKGGVR</sequence>
<feature type="transmembrane region" description="Helical" evidence="18">
    <location>
        <begin position="753"/>
        <end position="770"/>
    </location>
</feature>
<comment type="catalytic activity">
    <reaction evidence="17">
        <text>Cu(2+)(in) + ATP + H2O = Cu(2+)(out) + ADP + phosphate + H(+)</text>
        <dbReference type="Rhea" id="RHEA:10376"/>
        <dbReference type="ChEBI" id="CHEBI:15377"/>
        <dbReference type="ChEBI" id="CHEBI:15378"/>
        <dbReference type="ChEBI" id="CHEBI:29036"/>
        <dbReference type="ChEBI" id="CHEBI:30616"/>
        <dbReference type="ChEBI" id="CHEBI:43474"/>
        <dbReference type="ChEBI" id="CHEBI:456216"/>
        <dbReference type="EC" id="7.2.2.9"/>
    </reaction>
</comment>
<dbReference type="AlphaFoldDB" id="A0A286GF03"/>
<evidence type="ECO:0000256" key="2">
    <source>
        <dbReference type="ARBA" id="ARBA00006024"/>
    </source>
</evidence>
<dbReference type="PANTHER" id="PTHR43520:SF8">
    <property type="entry name" value="P-TYPE CU(+) TRANSPORTER"/>
    <property type="match status" value="1"/>
</dbReference>
<dbReference type="Pfam" id="PF00122">
    <property type="entry name" value="E1-E2_ATPase"/>
    <property type="match status" value="1"/>
</dbReference>
<dbReference type="PRINTS" id="PR00119">
    <property type="entry name" value="CATATPASE"/>
</dbReference>
<dbReference type="InterPro" id="IPR036163">
    <property type="entry name" value="HMA_dom_sf"/>
</dbReference>
<feature type="transmembrane region" description="Helical" evidence="18">
    <location>
        <begin position="411"/>
        <end position="433"/>
    </location>
</feature>
<dbReference type="GO" id="GO:0005507">
    <property type="term" value="F:copper ion binding"/>
    <property type="evidence" value="ECO:0007669"/>
    <property type="project" value="InterPro"/>
</dbReference>
<keyword evidence="11" id="KW-1278">Translocase</keyword>
<dbReference type="InterPro" id="IPR006121">
    <property type="entry name" value="HMA_dom"/>
</dbReference>
<dbReference type="InterPro" id="IPR036412">
    <property type="entry name" value="HAD-like_sf"/>
</dbReference>
<dbReference type="Gene3D" id="3.40.50.1000">
    <property type="entry name" value="HAD superfamily/HAD-like"/>
    <property type="match status" value="1"/>
</dbReference>
<dbReference type="InterPro" id="IPR044492">
    <property type="entry name" value="P_typ_ATPase_HD_dom"/>
</dbReference>
<evidence type="ECO:0000256" key="8">
    <source>
        <dbReference type="ARBA" id="ARBA00022796"/>
    </source>
</evidence>
<dbReference type="InterPro" id="IPR001757">
    <property type="entry name" value="P_typ_ATPase"/>
</dbReference>
<name>A0A286GF03_9PROT</name>
<dbReference type="Pfam" id="PF00403">
    <property type="entry name" value="HMA"/>
    <property type="match status" value="2"/>
</dbReference>
<dbReference type="GO" id="GO:0005524">
    <property type="term" value="F:ATP binding"/>
    <property type="evidence" value="ECO:0007669"/>
    <property type="project" value="UniProtKB-UniRule"/>
</dbReference>
<proteinExistence type="inferred from homology"/>
<keyword evidence="18" id="KW-1003">Cell membrane</keyword>
<evidence type="ECO:0000256" key="4">
    <source>
        <dbReference type="ARBA" id="ARBA00022692"/>
    </source>
</evidence>
<dbReference type="GO" id="GO:0016887">
    <property type="term" value="F:ATP hydrolysis activity"/>
    <property type="evidence" value="ECO:0007669"/>
    <property type="project" value="InterPro"/>
</dbReference>
<evidence type="ECO:0000313" key="21">
    <source>
        <dbReference type="Proteomes" id="UP000219621"/>
    </source>
</evidence>
<dbReference type="RefSeq" id="WP_097278762.1">
    <property type="nucleotide sequence ID" value="NZ_OCNJ01000003.1"/>
</dbReference>
<dbReference type="Gene3D" id="3.30.70.100">
    <property type="match status" value="2"/>
</dbReference>
<dbReference type="SFLD" id="SFLDG00002">
    <property type="entry name" value="C1.7:_P-type_atpase_like"/>
    <property type="match status" value="1"/>
</dbReference>
<keyword evidence="5 18" id="KW-0479">Metal-binding</keyword>
<evidence type="ECO:0000256" key="12">
    <source>
        <dbReference type="ARBA" id="ARBA00022989"/>
    </source>
</evidence>
<keyword evidence="13" id="KW-0186">Copper</keyword>
<feature type="transmembrane region" description="Helical" evidence="18">
    <location>
        <begin position="199"/>
        <end position="217"/>
    </location>
</feature>
<evidence type="ECO:0000256" key="13">
    <source>
        <dbReference type="ARBA" id="ARBA00023008"/>
    </source>
</evidence>
<dbReference type="PROSITE" id="PS00154">
    <property type="entry name" value="ATPASE_E1_E2"/>
    <property type="match status" value="1"/>
</dbReference>
<keyword evidence="8" id="KW-0187">Copper transport</keyword>
<keyword evidence="3" id="KW-0813">Transport</keyword>
<dbReference type="InterPro" id="IPR023298">
    <property type="entry name" value="ATPase_P-typ_TM_dom_sf"/>
</dbReference>
<dbReference type="Gene3D" id="2.70.150.10">
    <property type="entry name" value="Calcium-transporting ATPase, cytoplasmic transduction domain A"/>
    <property type="match status" value="1"/>
</dbReference>
<protein>
    <recommendedName>
        <fullName evidence="16">P-type Cu(2+) transporter</fullName>
        <ecNumber evidence="16">7.2.2.9</ecNumber>
    </recommendedName>
</protein>
<keyword evidence="10" id="KW-0460">Magnesium</keyword>
<keyword evidence="4 18" id="KW-0812">Transmembrane</keyword>
<dbReference type="PANTHER" id="PTHR43520">
    <property type="entry name" value="ATP7, ISOFORM B"/>
    <property type="match status" value="1"/>
</dbReference>
<feature type="transmembrane region" description="Helical" evidence="18">
    <location>
        <begin position="169"/>
        <end position="187"/>
    </location>
</feature>
<evidence type="ECO:0000256" key="3">
    <source>
        <dbReference type="ARBA" id="ARBA00022448"/>
    </source>
</evidence>
<dbReference type="GO" id="GO:0005886">
    <property type="term" value="C:plasma membrane"/>
    <property type="evidence" value="ECO:0007669"/>
    <property type="project" value="UniProtKB-SubCell"/>
</dbReference>
<dbReference type="NCBIfam" id="TIGR01525">
    <property type="entry name" value="ATPase-IB_hvy"/>
    <property type="match status" value="1"/>
</dbReference>
<feature type="transmembrane region" description="Helical" evidence="18">
    <location>
        <begin position="439"/>
        <end position="467"/>
    </location>
</feature>
<dbReference type="NCBIfam" id="TIGR01494">
    <property type="entry name" value="ATPase_P-type"/>
    <property type="match status" value="1"/>
</dbReference>
<dbReference type="OrthoDB" id="9760802at2"/>
<dbReference type="InterPro" id="IPR018303">
    <property type="entry name" value="ATPase_P-typ_P_site"/>
</dbReference>
<dbReference type="Proteomes" id="UP000219621">
    <property type="component" value="Unassembled WGS sequence"/>
</dbReference>
<feature type="transmembrane region" description="Helical" evidence="18">
    <location>
        <begin position="258"/>
        <end position="277"/>
    </location>
</feature>
<dbReference type="Gene3D" id="3.40.1110.10">
    <property type="entry name" value="Calcium-transporting ATPase, cytoplasmic domain N"/>
    <property type="match status" value="1"/>
</dbReference>
<dbReference type="SUPFAM" id="SSF55008">
    <property type="entry name" value="HMA, heavy metal-associated domain"/>
    <property type="match status" value="2"/>
</dbReference>
<dbReference type="PRINTS" id="PR00942">
    <property type="entry name" value="CUATPASEI"/>
</dbReference>
<keyword evidence="6" id="KW-0677">Repeat</keyword>
<dbReference type="FunFam" id="3.30.70.100:FF:000005">
    <property type="entry name" value="Copper-exporting P-type ATPase A"/>
    <property type="match status" value="2"/>
</dbReference>
<dbReference type="InterPro" id="IPR027256">
    <property type="entry name" value="P-typ_ATPase_IB"/>
</dbReference>
<accession>A0A286GF03</accession>
<evidence type="ECO:0000256" key="11">
    <source>
        <dbReference type="ARBA" id="ARBA00022967"/>
    </source>
</evidence>
<keyword evidence="7 18" id="KW-0547">Nucleotide-binding</keyword>
<feature type="domain" description="HMA" evidence="19">
    <location>
        <begin position="79"/>
        <end position="145"/>
    </location>
</feature>
<dbReference type="InterPro" id="IPR023214">
    <property type="entry name" value="HAD_sf"/>
</dbReference>
<dbReference type="SUPFAM" id="SSF81665">
    <property type="entry name" value="Calcium ATPase, transmembrane domain M"/>
    <property type="match status" value="1"/>
</dbReference>
<dbReference type="GO" id="GO:0012505">
    <property type="term" value="C:endomembrane system"/>
    <property type="evidence" value="ECO:0007669"/>
    <property type="project" value="UniProtKB-SubCell"/>
</dbReference>
<dbReference type="CDD" id="cd02094">
    <property type="entry name" value="P-type_ATPase_Cu-like"/>
    <property type="match status" value="1"/>
</dbReference>
<keyword evidence="15 18" id="KW-0472">Membrane</keyword>
<dbReference type="InterPro" id="IPR059000">
    <property type="entry name" value="ATPase_P-type_domA"/>
</dbReference>
<feature type="transmembrane region" description="Helical" evidence="18">
    <location>
        <begin position="776"/>
        <end position="796"/>
    </location>
</feature>
<reference evidence="20 21" key="1">
    <citation type="submission" date="2017-09" db="EMBL/GenBank/DDBJ databases">
        <authorList>
            <person name="Ehlers B."/>
            <person name="Leendertz F.H."/>
        </authorList>
    </citation>
    <scope>NUCLEOTIDE SEQUENCE [LARGE SCALE GENOMIC DNA]</scope>
    <source>
        <strain evidence="20 21">USBA 140</strain>
    </source>
</reference>
<comment type="similarity">
    <text evidence="2 18">Belongs to the cation transport ATPase (P-type) (TC 3.A.3) family. Type IB subfamily.</text>
</comment>
<dbReference type="SUPFAM" id="SSF56784">
    <property type="entry name" value="HAD-like"/>
    <property type="match status" value="1"/>
</dbReference>
<feature type="domain" description="HMA" evidence="19">
    <location>
        <begin position="11"/>
        <end position="77"/>
    </location>
</feature>
<keyword evidence="9 18" id="KW-0067">ATP-binding</keyword>
<dbReference type="NCBIfam" id="TIGR01511">
    <property type="entry name" value="ATPase-IB1_Cu"/>
    <property type="match status" value="1"/>
</dbReference>
<dbReference type="InterPro" id="IPR017969">
    <property type="entry name" value="Heavy-metal-associated_CS"/>
</dbReference>
<evidence type="ECO:0000313" key="20">
    <source>
        <dbReference type="EMBL" id="SOD94082.1"/>
    </source>
</evidence>
<evidence type="ECO:0000256" key="5">
    <source>
        <dbReference type="ARBA" id="ARBA00022723"/>
    </source>
</evidence>
<dbReference type="SFLD" id="SFLDF00027">
    <property type="entry name" value="p-type_atpase"/>
    <property type="match status" value="1"/>
</dbReference>
<comment type="subcellular location">
    <subcellularLocation>
        <location evidence="18">Cell membrane</location>
    </subcellularLocation>
    <subcellularLocation>
        <location evidence="1">Endomembrane system</location>
        <topology evidence="1">Multi-pass membrane protein</topology>
    </subcellularLocation>
</comment>
<dbReference type="SFLD" id="SFLDS00003">
    <property type="entry name" value="Haloacid_Dehalogenase"/>
    <property type="match status" value="1"/>
</dbReference>
<dbReference type="EMBL" id="OCNJ01000003">
    <property type="protein sequence ID" value="SOD94082.1"/>
    <property type="molecule type" value="Genomic_DNA"/>
</dbReference>
<evidence type="ECO:0000256" key="9">
    <source>
        <dbReference type="ARBA" id="ARBA00022840"/>
    </source>
</evidence>
<keyword evidence="14" id="KW-0406">Ion transport</keyword>
<dbReference type="InterPro" id="IPR008250">
    <property type="entry name" value="ATPase_P-typ_transduc_dom_A_sf"/>
</dbReference>
<dbReference type="CDD" id="cd00371">
    <property type="entry name" value="HMA"/>
    <property type="match status" value="2"/>
</dbReference>
<evidence type="ECO:0000256" key="18">
    <source>
        <dbReference type="RuleBase" id="RU362081"/>
    </source>
</evidence>
<evidence type="ECO:0000259" key="19">
    <source>
        <dbReference type="PROSITE" id="PS50846"/>
    </source>
</evidence>
<dbReference type="PROSITE" id="PS50846">
    <property type="entry name" value="HMA_2"/>
    <property type="match status" value="2"/>
</dbReference>
<dbReference type="GO" id="GO:0055070">
    <property type="term" value="P:copper ion homeostasis"/>
    <property type="evidence" value="ECO:0007669"/>
    <property type="project" value="TreeGrafter"/>
</dbReference>
<dbReference type="PRINTS" id="PR00943">
    <property type="entry name" value="CUATPASE"/>
</dbReference>
<keyword evidence="12 18" id="KW-1133">Transmembrane helix</keyword>
<organism evidence="20 21">
    <name type="scientific">Caenispirillum bisanense</name>
    <dbReference type="NCBI Taxonomy" id="414052"/>
    <lineage>
        <taxon>Bacteria</taxon>
        <taxon>Pseudomonadati</taxon>
        <taxon>Pseudomonadota</taxon>
        <taxon>Alphaproteobacteria</taxon>
        <taxon>Rhodospirillales</taxon>
        <taxon>Novispirillaceae</taxon>
        <taxon>Caenispirillum</taxon>
    </lineage>
</organism>
<dbReference type="InterPro" id="IPR006122">
    <property type="entry name" value="HMA_Cu_ion-bd"/>
</dbReference>
<evidence type="ECO:0000256" key="10">
    <source>
        <dbReference type="ARBA" id="ARBA00022842"/>
    </source>
</evidence>